<organism evidence="8 9">
    <name type="scientific">Parafrankia soli</name>
    <dbReference type="NCBI Taxonomy" id="2599596"/>
    <lineage>
        <taxon>Bacteria</taxon>
        <taxon>Bacillati</taxon>
        <taxon>Actinomycetota</taxon>
        <taxon>Actinomycetes</taxon>
        <taxon>Frankiales</taxon>
        <taxon>Frankiaceae</taxon>
        <taxon>Parafrankia</taxon>
    </lineage>
</organism>
<dbReference type="InterPro" id="IPR011701">
    <property type="entry name" value="MFS"/>
</dbReference>
<dbReference type="Pfam" id="PF07690">
    <property type="entry name" value="MFS_1"/>
    <property type="match status" value="1"/>
</dbReference>
<name>A0A1S1PJN7_9ACTN</name>
<protein>
    <recommendedName>
        <fullName evidence="10">MFS transporter</fullName>
    </recommendedName>
</protein>
<feature type="transmembrane region" description="Helical" evidence="7">
    <location>
        <begin position="300"/>
        <end position="322"/>
    </location>
</feature>
<keyword evidence="9" id="KW-1185">Reference proteome</keyword>
<dbReference type="PANTHER" id="PTHR23513">
    <property type="entry name" value="INTEGRAL MEMBRANE EFFLUX PROTEIN-RELATED"/>
    <property type="match status" value="1"/>
</dbReference>
<dbReference type="SUPFAM" id="SSF103473">
    <property type="entry name" value="MFS general substrate transporter"/>
    <property type="match status" value="1"/>
</dbReference>
<feature type="transmembrane region" description="Helical" evidence="7">
    <location>
        <begin position="362"/>
        <end position="385"/>
    </location>
</feature>
<keyword evidence="3" id="KW-1003">Cell membrane</keyword>
<evidence type="ECO:0000256" key="3">
    <source>
        <dbReference type="ARBA" id="ARBA00022475"/>
    </source>
</evidence>
<feature type="transmembrane region" description="Helical" evidence="7">
    <location>
        <begin position="276"/>
        <end position="293"/>
    </location>
</feature>
<evidence type="ECO:0000256" key="1">
    <source>
        <dbReference type="ARBA" id="ARBA00004429"/>
    </source>
</evidence>
<evidence type="ECO:0000256" key="6">
    <source>
        <dbReference type="ARBA" id="ARBA00023136"/>
    </source>
</evidence>
<dbReference type="Proteomes" id="UP000179769">
    <property type="component" value="Unassembled WGS sequence"/>
</dbReference>
<evidence type="ECO:0000256" key="2">
    <source>
        <dbReference type="ARBA" id="ARBA00022448"/>
    </source>
</evidence>
<dbReference type="Gene3D" id="1.20.1250.20">
    <property type="entry name" value="MFS general substrate transporter like domains"/>
    <property type="match status" value="1"/>
</dbReference>
<feature type="transmembrane region" description="Helical" evidence="7">
    <location>
        <begin position="328"/>
        <end position="350"/>
    </location>
</feature>
<evidence type="ECO:0000313" key="9">
    <source>
        <dbReference type="Proteomes" id="UP000179769"/>
    </source>
</evidence>
<sequence>MTPDDHDDGGRGGPLRTYFVLRAVGALANQLLQFAVPVLVYEATGSAAWSGVALFVEWLPRLTSLPLAGPLVDRFSLRRVYVVSDGVRCAAAWLVALLVTVDPSAARTGLIVLALIAGASFEQSFVAGEKAMLVLVVPARMQRAQSLLGGIDQAMLLAGPAVGAALLPAGPAATVTVIATLFTVSLLLARTLPRTDHPPAGAAPGVGGDAAAPATTLRLADLRSDLAAGVRRVFGSPVLRLVVAVAFTVNLALGLLLASGPALVQTSHGRSGSALGVVYLLGGLSSMAVLAVTSQVINRMGLVAVGVCSALLSLAACTVLGVAPGFGWFVVLAVIFLTAESVFTVFIRVVRARLVPEAEFGRVVGVIVLLNLTSMPLAGLLVATGAGFLPLPWLVTASGGVALVVGAGLLWRLWQLMPQTRTSDAGRRWVVHALETVPPETAVVDGTVLDKAALAPQRETT</sequence>
<reference evidence="9" key="1">
    <citation type="submission" date="2016-07" db="EMBL/GenBank/DDBJ databases">
        <title>Frankia sp. NRRL B-16219 Genome sequencing.</title>
        <authorList>
            <person name="Ghodhbane-Gtari F."/>
            <person name="Swanson E."/>
            <person name="Gueddou A."/>
            <person name="Louati M."/>
            <person name="Nouioui I."/>
            <person name="Hezbri K."/>
            <person name="Abebe-Akele F."/>
            <person name="Simpson S."/>
            <person name="Morris K."/>
            <person name="Thomas K."/>
            <person name="Gtari M."/>
            <person name="Tisa L.S."/>
        </authorList>
    </citation>
    <scope>NUCLEOTIDE SEQUENCE [LARGE SCALE GENOMIC DNA]</scope>
    <source>
        <strain evidence="9">NRRL B-16219</strain>
    </source>
</reference>
<dbReference type="OrthoDB" id="3332648at2"/>
<evidence type="ECO:0008006" key="10">
    <source>
        <dbReference type="Google" id="ProtNLM"/>
    </source>
</evidence>
<gene>
    <name evidence="8" type="ORF">BBK14_26615</name>
</gene>
<dbReference type="CDD" id="cd06173">
    <property type="entry name" value="MFS_MefA_like"/>
    <property type="match status" value="1"/>
</dbReference>
<comment type="subcellular location">
    <subcellularLocation>
        <location evidence="1">Cell inner membrane</location>
        <topology evidence="1">Multi-pass membrane protein</topology>
    </subcellularLocation>
</comment>
<evidence type="ECO:0000256" key="5">
    <source>
        <dbReference type="ARBA" id="ARBA00022989"/>
    </source>
</evidence>
<keyword evidence="6 7" id="KW-0472">Membrane</keyword>
<dbReference type="RefSeq" id="WP_071066375.1">
    <property type="nucleotide sequence ID" value="NZ_MAXA01000253.1"/>
</dbReference>
<evidence type="ECO:0000256" key="7">
    <source>
        <dbReference type="SAM" id="Phobius"/>
    </source>
</evidence>
<keyword evidence="2" id="KW-0813">Transport</keyword>
<feature type="transmembrane region" description="Helical" evidence="7">
    <location>
        <begin position="391"/>
        <end position="411"/>
    </location>
</feature>
<comment type="caution">
    <text evidence="8">The sequence shown here is derived from an EMBL/GenBank/DDBJ whole genome shotgun (WGS) entry which is preliminary data.</text>
</comment>
<proteinExistence type="predicted"/>
<dbReference type="EMBL" id="MAXA01000253">
    <property type="protein sequence ID" value="OHV21491.1"/>
    <property type="molecule type" value="Genomic_DNA"/>
</dbReference>
<dbReference type="GO" id="GO:0022857">
    <property type="term" value="F:transmembrane transporter activity"/>
    <property type="evidence" value="ECO:0007669"/>
    <property type="project" value="InterPro"/>
</dbReference>
<dbReference type="InterPro" id="IPR036259">
    <property type="entry name" value="MFS_trans_sf"/>
</dbReference>
<keyword evidence="5 7" id="KW-1133">Transmembrane helix</keyword>
<dbReference type="GO" id="GO:0005886">
    <property type="term" value="C:plasma membrane"/>
    <property type="evidence" value="ECO:0007669"/>
    <property type="project" value="UniProtKB-SubCell"/>
</dbReference>
<dbReference type="AlphaFoldDB" id="A0A1S1PJN7"/>
<evidence type="ECO:0000256" key="4">
    <source>
        <dbReference type="ARBA" id="ARBA00022692"/>
    </source>
</evidence>
<feature type="transmembrane region" description="Helical" evidence="7">
    <location>
        <begin position="241"/>
        <end position="264"/>
    </location>
</feature>
<feature type="transmembrane region" description="Helical" evidence="7">
    <location>
        <begin position="172"/>
        <end position="189"/>
    </location>
</feature>
<dbReference type="PANTHER" id="PTHR23513:SF9">
    <property type="entry name" value="ENTEROBACTIN EXPORTER ENTS"/>
    <property type="match status" value="1"/>
</dbReference>
<keyword evidence="4 7" id="KW-0812">Transmembrane</keyword>
<accession>A0A1S1PJN7</accession>
<evidence type="ECO:0000313" key="8">
    <source>
        <dbReference type="EMBL" id="OHV21491.1"/>
    </source>
</evidence>